<evidence type="ECO:0000313" key="3">
    <source>
        <dbReference type="Proteomes" id="UP001432360"/>
    </source>
</evidence>
<accession>A0ABZ2BEB8</accession>
<dbReference type="PANTHER" id="PTHR46844:SF1">
    <property type="entry name" value="SLR5058 PROTEIN"/>
    <property type="match status" value="1"/>
</dbReference>
<sequence length="633" mass="73002">MIDGNKVAASVVTSLVAKAFNSVSSKATSAAKDAWAKIFEDFEPFMKDAYQKNAFVRLLSQKEKDVDLYSVYVKSSFLCGDKQVEEDKLIYTIVEGKNVVINGNGGAGKTFFMRHLWLTLFEGNHEYTPIFIELRKLNELTSIDLKSFIRISISRKKELSDDLFSYFCNSGRFCFILDGFDEIVHGQRDLVQSQILQLSSDFPKCRFVVSSRYERRFAGWQNFELYESQPFDLPKVKKLVGLVPFDPAAKKLFLKQLDAEFYAQNKSFLSNPLLAIMMMMTFKENMDIPRRMNIFYDQAFTTLFQWHDATKAFNRAKTLDIDEFQRSFGMFCLLSYHQEKFEFTKSEVIDLINKSSKICGITKESELILKDYEETVNLLKQEGLNYIFIHRSFQEYFCAYALMRIIPGKFSEIFSGIRKRYNDNVLLMCFEMNKNIVLDEYVRPLYKKLNERGTFKRSGAEKFGVLSSIDVLYLVRIRNGLNNERELLSMSFSVDEDIEELLNNVSRLMGYKANTLYYTGSILYHPEMFSAFHEISKAIGKECDLTCSLHFMPNEISASVTTEGEASENIVDEVLAAVNKKQNKFAPLEERVAQELEKLRKWCSKEIDQNSKRGIPPAGTALRSSAYPVSLRS</sequence>
<dbReference type="Pfam" id="PF05729">
    <property type="entry name" value="NACHT"/>
    <property type="match status" value="1"/>
</dbReference>
<dbReference type="EMBL" id="CP133148">
    <property type="protein sequence ID" value="WVT05837.1"/>
    <property type="molecule type" value="Genomic_DNA"/>
</dbReference>
<evidence type="ECO:0000313" key="2">
    <source>
        <dbReference type="EMBL" id="WVT05837.1"/>
    </source>
</evidence>
<dbReference type="InterPro" id="IPR027417">
    <property type="entry name" value="P-loop_NTPase"/>
</dbReference>
<dbReference type="PANTHER" id="PTHR46844">
    <property type="entry name" value="SLR5058 PROTEIN"/>
    <property type="match status" value="1"/>
</dbReference>
<proteinExistence type="predicted"/>
<organism evidence="2 3">
    <name type="scientific">Sinorhizobium chiapasense</name>
    <dbReference type="NCBI Taxonomy" id="501572"/>
    <lineage>
        <taxon>Bacteria</taxon>
        <taxon>Pseudomonadati</taxon>
        <taxon>Pseudomonadota</taxon>
        <taxon>Alphaproteobacteria</taxon>
        <taxon>Hyphomicrobiales</taxon>
        <taxon>Rhizobiaceae</taxon>
        <taxon>Sinorhizobium/Ensifer group</taxon>
        <taxon>Sinorhizobium</taxon>
    </lineage>
</organism>
<reference evidence="2" key="1">
    <citation type="submission" date="2023-08" db="EMBL/GenBank/DDBJ databases">
        <title>Complete genome sequence of Sinorhizobium chiapanecum ITTG S70 isolated from Acaciella angustissima nodules in Chiapas-Mexico.</title>
        <authorList>
            <person name="Rincon-Rosales R."/>
            <person name="Rogel M.A."/>
            <person name="Rincon-Medina C.I."/>
            <person name="Guerrero G."/>
            <person name="Manzano-Gomez L.A."/>
            <person name="Lopez-Lopez A."/>
            <person name="Rincon Molina F.A."/>
            <person name="Martinez-Romero E."/>
        </authorList>
    </citation>
    <scope>NUCLEOTIDE SEQUENCE</scope>
    <source>
        <strain evidence="2">ITTG S70</strain>
    </source>
</reference>
<dbReference type="Proteomes" id="UP001432360">
    <property type="component" value="Chromosome"/>
</dbReference>
<gene>
    <name evidence="2" type="ORF">RB548_07610</name>
</gene>
<feature type="domain" description="NACHT" evidence="1">
    <location>
        <begin position="99"/>
        <end position="216"/>
    </location>
</feature>
<dbReference type="SUPFAM" id="SSF52540">
    <property type="entry name" value="P-loop containing nucleoside triphosphate hydrolases"/>
    <property type="match status" value="1"/>
</dbReference>
<keyword evidence="3" id="KW-1185">Reference proteome</keyword>
<name>A0ABZ2BEB8_9HYPH</name>
<dbReference type="InterPro" id="IPR007111">
    <property type="entry name" value="NACHT_NTPase"/>
</dbReference>
<evidence type="ECO:0000259" key="1">
    <source>
        <dbReference type="Pfam" id="PF05729"/>
    </source>
</evidence>
<dbReference type="Gene3D" id="3.40.50.300">
    <property type="entry name" value="P-loop containing nucleotide triphosphate hydrolases"/>
    <property type="match status" value="1"/>
</dbReference>
<protein>
    <submittedName>
        <fullName evidence="2">NACHT domain-containing protein</fullName>
    </submittedName>
</protein>
<dbReference type="RefSeq" id="WP_331374912.1">
    <property type="nucleotide sequence ID" value="NZ_CP133148.1"/>
</dbReference>